<comment type="caution">
    <text evidence="1">The sequence shown here is derived from an EMBL/GenBank/DDBJ whole genome shotgun (WGS) entry which is preliminary data.</text>
</comment>
<accession>A0A7J6A824</accession>
<proteinExistence type="predicted"/>
<name>A0A7J6A824_AMEME</name>
<dbReference type="Proteomes" id="UP000593565">
    <property type="component" value="Unassembled WGS sequence"/>
</dbReference>
<organism evidence="1 2">
    <name type="scientific">Ameiurus melas</name>
    <name type="common">Black bullhead</name>
    <name type="synonym">Silurus melas</name>
    <dbReference type="NCBI Taxonomy" id="219545"/>
    <lineage>
        <taxon>Eukaryota</taxon>
        <taxon>Metazoa</taxon>
        <taxon>Chordata</taxon>
        <taxon>Craniata</taxon>
        <taxon>Vertebrata</taxon>
        <taxon>Euteleostomi</taxon>
        <taxon>Actinopterygii</taxon>
        <taxon>Neopterygii</taxon>
        <taxon>Teleostei</taxon>
        <taxon>Ostariophysi</taxon>
        <taxon>Siluriformes</taxon>
        <taxon>Ictaluridae</taxon>
        <taxon>Ameiurus</taxon>
    </lineage>
</organism>
<evidence type="ECO:0000313" key="2">
    <source>
        <dbReference type="Proteomes" id="UP000593565"/>
    </source>
</evidence>
<dbReference type="EMBL" id="JAAGNN010000017">
    <property type="protein sequence ID" value="KAF4078119.1"/>
    <property type="molecule type" value="Genomic_DNA"/>
</dbReference>
<evidence type="ECO:0000313" key="1">
    <source>
        <dbReference type="EMBL" id="KAF4078119.1"/>
    </source>
</evidence>
<sequence>MSFRSAGNAAVNFAAEVNQRHGRDSTSWEVNARLRGALCSTGTCLDFGFTALSPGLECGLCFLFNSNIVGGCPFTGKPQLYHNSLCSFTQRETVNVFLRPKETLAASPDVLAVTEKLKQAKGMNSSSFKTSFKTVTP</sequence>
<reference evidence="1 2" key="1">
    <citation type="submission" date="2020-02" db="EMBL/GenBank/DDBJ databases">
        <title>A chromosome-scale genome assembly of the black bullhead catfish (Ameiurus melas).</title>
        <authorList>
            <person name="Wen M."/>
            <person name="Zham M."/>
            <person name="Cabau C."/>
            <person name="Klopp C."/>
            <person name="Donnadieu C."/>
            <person name="Roques C."/>
            <person name="Bouchez O."/>
            <person name="Lampietro C."/>
            <person name="Jouanno E."/>
            <person name="Herpin A."/>
            <person name="Louis A."/>
            <person name="Berthelot C."/>
            <person name="Parey E."/>
            <person name="Roest-Crollius H."/>
            <person name="Braasch I."/>
            <person name="Postlethwait J."/>
            <person name="Robinson-Rechavi M."/>
            <person name="Echchiki A."/>
            <person name="Begum T."/>
            <person name="Montfort J."/>
            <person name="Schartl M."/>
            <person name="Bobe J."/>
            <person name="Guiguen Y."/>
        </authorList>
    </citation>
    <scope>NUCLEOTIDE SEQUENCE [LARGE SCALE GENOMIC DNA]</scope>
    <source>
        <strain evidence="1">M_S1</strain>
        <tissue evidence="1">Blood</tissue>
    </source>
</reference>
<keyword evidence="2" id="KW-1185">Reference proteome</keyword>
<dbReference type="AlphaFoldDB" id="A0A7J6A824"/>
<gene>
    <name evidence="1" type="ORF">AMELA_G00195670</name>
</gene>
<protein>
    <submittedName>
        <fullName evidence="1">Uncharacterized protein</fullName>
    </submittedName>
</protein>